<accession>A0A1C3JLU8</accession>
<organism evidence="1 4">
    <name type="scientific">Marinomonas gallaica</name>
    <dbReference type="NCBI Taxonomy" id="1806667"/>
    <lineage>
        <taxon>Bacteria</taxon>
        <taxon>Pseudomonadati</taxon>
        <taxon>Pseudomonadota</taxon>
        <taxon>Gammaproteobacteria</taxon>
        <taxon>Oceanospirillales</taxon>
        <taxon>Oceanospirillaceae</taxon>
        <taxon>Marinomonas</taxon>
    </lineage>
</organism>
<dbReference type="NCBIfam" id="TIGR01484">
    <property type="entry name" value="HAD-SF-IIB"/>
    <property type="match status" value="1"/>
</dbReference>
<dbReference type="Gene3D" id="3.90.1070.10">
    <property type="match status" value="1"/>
</dbReference>
<dbReference type="InterPro" id="IPR036412">
    <property type="entry name" value="HAD-like_sf"/>
</dbReference>
<dbReference type="SUPFAM" id="SSF56784">
    <property type="entry name" value="HAD-like"/>
    <property type="match status" value="1"/>
</dbReference>
<dbReference type="InterPro" id="IPR006379">
    <property type="entry name" value="HAD-SF_hydro_IIB"/>
</dbReference>
<dbReference type="Pfam" id="PF08282">
    <property type="entry name" value="Hydrolase_3"/>
    <property type="match status" value="1"/>
</dbReference>
<evidence type="ECO:0000313" key="3">
    <source>
        <dbReference type="Proteomes" id="UP000092840"/>
    </source>
</evidence>
<evidence type="ECO:0000313" key="4">
    <source>
        <dbReference type="Proteomes" id="UP000092871"/>
    </source>
</evidence>
<keyword evidence="3" id="KW-1185">Reference proteome</keyword>
<sequence>MSNSPQPLEWLDASVLRQVRYLFTDFDDTLTLHGRLPAVTLQALYDLEAAGIHVIPVTGGCAGWSDMMVRVLPIAGVISEGGGVFLQPSQRSVQYHYFNDEAAMRAQQAELLALIQPQLKRFSALSLTKDQQFRLTDVAIDYAQDIVPPATQEKEALLADFLTLGLNAKASSIHINICQKGVDKYAMTERVLTEFFGVSSKAAKECVLYVGDAPNDESMFAQFPLSVGVANIAPHLDTLTHLPRFITNGAGGAGFAELAEKVLTSRP</sequence>
<dbReference type="Gene3D" id="3.40.50.1000">
    <property type="entry name" value="HAD superfamily/HAD-like"/>
    <property type="match status" value="1"/>
</dbReference>
<dbReference type="Proteomes" id="UP000092871">
    <property type="component" value="Unassembled WGS sequence"/>
</dbReference>
<evidence type="ECO:0000313" key="1">
    <source>
        <dbReference type="EMBL" id="SBT15980.1"/>
    </source>
</evidence>
<reference evidence="1 4" key="1">
    <citation type="submission" date="2016-06" db="EMBL/GenBank/DDBJ databases">
        <authorList>
            <person name="Kjaerup R.B."/>
            <person name="Dalgaard T.S."/>
            <person name="Juul-Madsen H.R."/>
        </authorList>
    </citation>
    <scope>NUCLEOTIDE SEQUENCE [LARGE SCALE GENOMIC DNA]</scope>
    <source>
        <strain evidence="1 4">CECT 5115</strain>
    </source>
</reference>
<proteinExistence type="predicted"/>
<dbReference type="PANTHER" id="PTHR10000">
    <property type="entry name" value="PHOSPHOSERINE PHOSPHATASE"/>
    <property type="match status" value="1"/>
</dbReference>
<protein>
    <submittedName>
        <fullName evidence="1">Phosphoglycolate phosphatase</fullName>
    </submittedName>
</protein>
<dbReference type="RefSeq" id="WP_067030043.1">
    <property type="nucleotide sequence ID" value="NZ_FLRA01000001.1"/>
</dbReference>
<dbReference type="GO" id="GO:0000287">
    <property type="term" value="F:magnesium ion binding"/>
    <property type="evidence" value="ECO:0007669"/>
    <property type="project" value="UniProtKB-ARBA"/>
</dbReference>
<dbReference type="OrthoDB" id="5292903at2"/>
<dbReference type="EMBL" id="FLRA01000001">
    <property type="protein sequence ID" value="SBT15980.1"/>
    <property type="molecule type" value="Genomic_DNA"/>
</dbReference>
<dbReference type="GO" id="GO:0005829">
    <property type="term" value="C:cytosol"/>
    <property type="evidence" value="ECO:0007669"/>
    <property type="project" value="TreeGrafter"/>
</dbReference>
<dbReference type="AlphaFoldDB" id="A0A1C3JLU8"/>
<evidence type="ECO:0000313" key="2">
    <source>
        <dbReference type="EMBL" id="SBT21028.1"/>
    </source>
</evidence>
<dbReference type="Proteomes" id="UP000092840">
    <property type="component" value="Unassembled WGS sequence"/>
</dbReference>
<gene>
    <name evidence="1" type="ORF">MGA5115_00054</name>
    <name evidence="2" type="ORF">MGA5116_01615</name>
</gene>
<dbReference type="GO" id="GO:0016791">
    <property type="term" value="F:phosphatase activity"/>
    <property type="evidence" value="ECO:0007669"/>
    <property type="project" value="TreeGrafter"/>
</dbReference>
<dbReference type="PANTHER" id="PTHR10000:SF8">
    <property type="entry name" value="HAD SUPERFAMILY HYDROLASE-LIKE, TYPE 3"/>
    <property type="match status" value="1"/>
</dbReference>
<name>A0A1C3JLU8_9GAMM</name>
<dbReference type="EMBL" id="FLRB01000011">
    <property type="protein sequence ID" value="SBT21028.1"/>
    <property type="molecule type" value="Genomic_DNA"/>
</dbReference>
<dbReference type="InterPro" id="IPR023214">
    <property type="entry name" value="HAD_sf"/>
</dbReference>
<reference evidence="2 3" key="2">
    <citation type="submission" date="2016-06" db="EMBL/GenBank/DDBJ databases">
        <authorList>
            <person name="Rodrigo-Torres L."/>
            <person name="Arahal D.R."/>
        </authorList>
    </citation>
    <scope>NUCLEOTIDE SEQUENCE [LARGE SCALE GENOMIC DNA]</scope>
    <source>
        <strain evidence="2 3">CECT 5116</strain>
    </source>
</reference>